<evidence type="ECO:0000313" key="2">
    <source>
        <dbReference type="EMBL" id="MDT7044303.1"/>
    </source>
</evidence>
<proteinExistence type="predicted"/>
<gene>
    <name evidence="2" type="ORF">PPG34_18275</name>
</gene>
<dbReference type="Proteomes" id="UP001250932">
    <property type="component" value="Unassembled WGS sequence"/>
</dbReference>
<evidence type="ECO:0000256" key="1">
    <source>
        <dbReference type="SAM" id="Phobius"/>
    </source>
</evidence>
<dbReference type="EMBL" id="JAQOUE010000002">
    <property type="protein sequence ID" value="MDT7044303.1"/>
    <property type="molecule type" value="Genomic_DNA"/>
</dbReference>
<evidence type="ECO:0008006" key="4">
    <source>
        <dbReference type="Google" id="ProtNLM"/>
    </source>
</evidence>
<evidence type="ECO:0000313" key="3">
    <source>
        <dbReference type="Proteomes" id="UP001250932"/>
    </source>
</evidence>
<sequence>MQEVLDLWVRIAPSFTPLFILLSALIGYGASQWVTRKQVERERKDRDRMKSTTLHLLRDEICKRWETFIKPDLETLINENSNNYSYCVKRFSEKEISPHDLFVLEKIANTFKDYFILYDNALLSDIVHAHVLMLDLVDFKNLVNRKISTLEAGNKRLEICQNNEQAQASFGDKDFAIIESIYTKLIGKFRSISNKLELVKKKLPESSST</sequence>
<accession>A0ABU3KDI7</accession>
<keyword evidence="1" id="KW-0812">Transmembrane</keyword>
<protein>
    <recommendedName>
        <fullName evidence="4">DUF4760 domain-containing protein</fullName>
    </recommendedName>
</protein>
<feature type="transmembrane region" description="Helical" evidence="1">
    <location>
        <begin position="15"/>
        <end position="34"/>
    </location>
</feature>
<name>A0ABU3KDI7_9BACT</name>
<reference evidence="2 3" key="1">
    <citation type="journal article" date="2023" name="ISME J.">
        <title>Cultivation and genomic characterization of novel and ubiquitous marine nitrite-oxidizing bacteria from the Nitrospirales.</title>
        <authorList>
            <person name="Mueller A.J."/>
            <person name="Daebeler A."/>
            <person name="Herbold C.W."/>
            <person name="Kirkegaard R.H."/>
            <person name="Daims H."/>
        </authorList>
    </citation>
    <scope>NUCLEOTIDE SEQUENCE [LARGE SCALE GENOMIC DNA]</scope>
    <source>
        <strain evidence="2 3">EB</strain>
    </source>
</reference>
<dbReference type="RefSeq" id="WP_313834887.1">
    <property type="nucleotide sequence ID" value="NZ_JAQOUE010000002.1"/>
</dbReference>
<keyword evidence="3" id="KW-1185">Reference proteome</keyword>
<keyword evidence="1" id="KW-0472">Membrane</keyword>
<keyword evidence="1" id="KW-1133">Transmembrane helix</keyword>
<comment type="caution">
    <text evidence="2">The sequence shown here is derived from an EMBL/GenBank/DDBJ whole genome shotgun (WGS) entry which is preliminary data.</text>
</comment>
<organism evidence="2 3">
    <name type="scientific">Candidatus Nitronereus thalassa</name>
    <dbReference type="NCBI Taxonomy" id="3020898"/>
    <lineage>
        <taxon>Bacteria</taxon>
        <taxon>Pseudomonadati</taxon>
        <taxon>Nitrospirota</taxon>
        <taxon>Nitrospiria</taxon>
        <taxon>Nitrospirales</taxon>
        <taxon>Nitrospiraceae</taxon>
        <taxon>Candidatus Nitronereus</taxon>
    </lineage>
</organism>